<dbReference type="STRING" id="867902.Ornrh_1399"/>
<evidence type="ECO:0000313" key="3">
    <source>
        <dbReference type="Proteomes" id="UP000006051"/>
    </source>
</evidence>
<name>I4A0T8_ORNRL</name>
<feature type="transmembrane region" description="Helical" evidence="1">
    <location>
        <begin position="112"/>
        <end position="134"/>
    </location>
</feature>
<dbReference type="HOGENOM" id="CLU_1684807_0_0_10"/>
<dbReference type="KEGG" id="orh:Ornrh_1399"/>
<organism evidence="2 3">
    <name type="scientific">Ornithobacterium rhinotracheale (strain ATCC 51463 / DSM 15997 / CCUG 23171 / CIP 104009 / LMG 9086)</name>
    <dbReference type="NCBI Taxonomy" id="867902"/>
    <lineage>
        <taxon>Bacteria</taxon>
        <taxon>Pseudomonadati</taxon>
        <taxon>Bacteroidota</taxon>
        <taxon>Flavobacteriia</taxon>
        <taxon>Flavobacteriales</taxon>
        <taxon>Weeksellaceae</taxon>
        <taxon>Ornithobacterium</taxon>
    </lineage>
</organism>
<dbReference type="EMBL" id="CP003283">
    <property type="protein sequence ID" value="AFL97572.1"/>
    <property type="molecule type" value="Genomic_DNA"/>
</dbReference>
<evidence type="ECO:0000256" key="1">
    <source>
        <dbReference type="SAM" id="Phobius"/>
    </source>
</evidence>
<proteinExistence type="predicted"/>
<sequence>MKQCVLHIMNCDKFNIFFLFISRKSVNTHTHTHTHTQYNCACIVYFLRFAFASSFPFILKIKNSVASLWLATLYCIHKIKPKFRLGALAFLLCTSFYSLIERCFCSAPHCKILLFIHSHGTGFLVESFFSYLIFLAERLEELFSNVRYENSRQSFLSFGLAVEIP</sequence>
<keyword evidence="1" id="KW-0812">Transmembrane</keyword>
<feature type="transmembrane region" description="Helical" evidence="1">
    <location>
        <begin position="83"/>
        <end position="100"/>
    </location>
</feature>
<accession>I4A0T8</accession>
<protein>
    <submittedName>
        <fullName evidence="2">Uncharacterized protein</fullName>
    </submittedName>
</protein>
<keyword evidence="1" id="KW-1133">Transmembrane helix</keyword>
<evidence type="ECO:0000313" key="2">
    <source>
        <dbReference type="EMBL" id="AFL97572.1"/>
    </source>
</evidence>
<keyword evidence="3" id="KW-1185">Reference proteome</keyword>
<dbReference type="AlphaFoldDB" id="I4A0T8"/>
<reference evidence="2 3" key="1">
    <citation type="submission" date="2012-06" db="EMBL/GenBank/DDBJ databases">
        <title>The complete genome of Ornithobacterium rhinotracheale DSM 15997.</title>
        <authorList>
            <consortium name="US DOE Joint Genome Institute (JGI-PGF)"/>
            <person name="Lucas S."/>
            <person name="Copeland A."/>
            <person name="Lapidus A."/>
            <person name="Goodwin L."/>
            <person name="Pitluck S."/>
            <person name="Peters L."/>
            <person name="Mikhailova N."/>
            <person name="Teshima H."/>
            <person name="Kyrpides N."/>
            <person name="Mavromatis K."/>
            <person name="Pagani I."/>
            <person name="Ivanova N."/>
            <person name="Ovchinnikova G."/>
            <person name="Zeytun A."/>
            <person name="Detter J.C."/>
            <person name="Han C."/>
            <person name="Land M."/>
            <person name="Hauser L."/>
            <person name="Markowitz V."/>
            <person name="Cheng J.-F."/>
            <person name="Hugenholtz P."/>
            <person name="Woyke T."/>
            <person name="Wu D."/>
            <person name="Lang E."/>
            <person name="Kopitz M."/>
            <person name="Brambilla E."/>
            <person name="Klenk H.-P."/>
            <person name="Eisen J.A."/>
        </authorList>
    </citation>
    <scope>NUCLEOTIDE SEQUENCE [LARGE SCALE GENOMIC DNA]</scope>
    <source>
        <strain evidence="3">ATCC 51463 / DSM 15997 / CCUG 23171 / LMG 9086</strain>
    </source>
</reference>
<gene>
    <name evidence="2" type="ordered locus">Ornrh_1399</name>
</gene>
<dbReference type="Proteomes" id="UP000006051">
    <property type="component" value="Chromosome"/>
</dbReference>
<keyword evidence="1" id="KW-0472">Membrane</keyword>